<dbReference type="EMBL" id="JBAMIC010000008">
    <property type="protein sequence ID" value="KAK7104063.1"/>
    <property type="molecule type" value="Genomic_DNA"/>
</dbReference>
<dbReference type="InterPro" id="IPR017853">
    <property type="entry name" value="GH"/>
</dbReference>
<dbReference type="AlphaFoldDB" id="A0AAN9BDL4"/>
<gene>
    <name evidence="2" type="ORF">V1264_018837</name>
</gene>
<dbReference type="Proteomes" id="UP001374579">
    <property type="component" value="Unassembled WGS sequence"/>
</dbReference>
<evidence type="ECO:0000313" key="2">
    <source>
        <dbReference type="EMBL" id="KAK7104063.1"/>
    </source>
</evidence>
<name>A0AAN9BDL4_9CAEN</name>
<accession>A0AAN9BDL4</accession>
<dbReference type="SUPFAM" id="SSF51445">
    <property type="entry name" value="(Trans)glycosidases"/>
    <property type="match status" value="1"/>
</dbReference>
<proteinExistence type="predicted"/>
<feature type="chain" id="PRO_5042842664" description="Mannan endo-1,4-beta-mannosidase" evidence="1">
    <location>
        <begin position="21"/>
        <end position="441"/>
    </location>
</feature>
<evidence type="ECO:0000256" key="1">
    <source>
        <dbReference type="SAM" id="SignalP"/>
    </source>
</evidence>
<keyword evidence="1" id="KW-0732">Signal</keyword>
<organism evidence="2 3">
    <name type="scientific">Littorina saxatilis</name>
    <dbReference type="NCBI Taxonomy" id="31220"/>
    <lineage>
        <taxon>Eukaryota</taxon>
        <taxon>Metazoa</taxon>
        <taxon>Spiralia</taxon>
        <taxon>Lophotrochozoa</taxon>
        <taxon>Mollusca</taxon>
        <taxon>Gastropoda</taxon>
        <taxon>Caenogastropoda</taxon>
        <taxon>Littorinimorpha</taxon>
        <taxon>Littorinoidea</taxon>
        <taxon>Littorinidae</taxon>
        <taxon>Littorina</taxon>
    </lineage>
</organism>
<feature type="signal peptide" evidence="1">
    <location>
        <begin position="1"/>
        <end position="20"/>
    </location>
</feature>
<sequence length="441" mass="48431">MKGVICVAALFCVFVSTVKGQGFSSSLTASKIDSVRSVACPVCQPPAASTAQCPACHCECLRPACPSACPNAERYYADSNGCIKHTCAGRVTIEEKHLVQDGQRIFLSGANTAWVSYGYDFGNSQYQYRRNQFIQRLDLVKNAGGNSMRTWVHIHGATSPQFDSNSYVTGLDNDGTFLADFKQYLDDALARGILIFPTLWNGAFVKPQWTSRLQGLIKDTSKLQSYLDKALIPWVKAVKDHPALGGWDIINEMEGFIKPGQYNSESCFDTRFLQNSGAGWAGQLYTAQELLRFINWQAEAICRADPQALVTAGSWSQNSQTYQWGKKNLYSDQCLIKAGGKANGILTFYSTHSYAWQGQFGSEAVFNHQFSDYNLYKPLVVAEFSQTKGAGRSAAQLFNYVYDNGYSGAWIWSDETNAVQSAGISALNGKNGAGGLVNFPL</sequence>
<reference evidence="2 3" key="1">
    <citation type="submission" date="2024-02" db="EMBL/GenBank/DDBJ databases">
        <title>Chromosome-scale genome assembly of the rough periwinkle Littorina saxatilis.</title>
        <authorList>
            <person name="De Jode A."/>
            <person name="Faria R."/>
            <person name="Formenti G."/>
            <person name="Sims Y."/>
            <person name="Smith T.P."/>
            <person name="Tracey A."/>
            <person name="Wood J.M.D."/>
            <person name="Zagrodzka Z.B."/>
            <person name="Johannesson K."/>
            <person name="Butlin R.K."/>
            <person name="Leder E.H."/>
        </authorList>
    </citation>
    <scope>NUCLEOTIDE SEQUENCE [LARGE SCALE GENOMIC DNA]</scope>
    <source>
        <strain evidence="2">Snail1</strain>
        <tissue evidence="2">Muscle</tissue>
    </source>
</reference>
<evidence type="ECO:0000313" key="3">
    <source>
        <dbReference type="Proteomes" id="UP001374579"/>
    </source>
</evidence>
<dbReference type="PANTHER" id="PTHR37398:SF3">
    <property type="entry name" value="GLYCOSIDE HYDROLASE FAMILY 5 DOMAIN-CONTAINING PROTEIN"/>
    <property type="match status" value="1"/>
</dbReference>
<evidence type="ECO:0008006" key="4">
    <source>
        <dbReference type="Google" id="ProtNLM"/>
    </source>
</evidence>
<dbReference type="Gene3D" id="3.20.20.80">
    <property type="entry name" value="Glycosidases"/>
    <property type="match status" value="1"/>
</dbReference>
<protein>
    <recommendedName>
        <fullName evidence="4">Mannan endo-1,4-beta-mannosidase</fullName>
    </recommendedName>
</protein>
<keyword evidence="3" id="KW-1185">Reference proteome</keyword>
<comment type="caution">
    <text evidence="2">The sequence shown here is derived from an EMBL/GenBank/DDBJ whole genome shotgun (WGS) entry which is preliminary data.</text>
</comment>
<dbReference type="PANTHER" id="PTHR37398">
    <property type="entry name" value="ENDO-BETA-1,4-MANNANASE"/>
    <property type="match status" value="1"/>
</dbReference>